<dbReference type="EMBL" id="CDMY01000305">
    <property type="protein sequence ID" value="CEM01582.1"/>
    <property type="molecule type" value="Genomic_DNA"/>
</dbReference>
<dbReference type="AlphaFoldDB" id="A0A0G4ETL4"/>
<evidence type="ECO:0000256" key="1">
    <source>
        <dbReference type="SAM" id="MobiDB-lite"/>
    </source>
</evidence>
<feature type="compositionally biased region" description="Basic and acidic residues" evidence="1">
    <location>
        <begin position="118"/>
        <end position="150"/>
    </location>
</feature>
<feature type="compositionally biased region" description="Basic and acidic residues" evidence="1">
    <location>
        <begin position="207"/>
        <end position="289"/>
    </location>
</feature>
<gene>
    <name evidence="2" type="ORF">Vbra_13212</name>
</gene>
<dbReference type="Proteomes" id="UP000041254">
    <property type="component" value="Unassembled WGS sequence"/>
</dbReference>
<dbReference type="InParanoid" id="A0A0G4ETL4"/>
<feature type="region of interest" description="Disordered" evidence="1">
    <location>
        <begin position="443"/>
        <end position="483"/>
    </location>
</feature>
<proteinExistence type="predicted"/>
<dbReference type="VEuPathDB" id="CryptoDB:Vbra_13212"/>
<evidence type="ECO:0000313" key="2">
    <source>
        <dbReference type="EMBL" id="CEM01582.1"/>
    </source>
</evidence>
<feature type="region of interest" description="Disordered" evidence="1">
    <location>
        <begin position="103"/>
        <end position="150"/>
    </location>
</feature>
<keyword evidence="3" id="KW-1185">Reference proteome</keyword>
<feature type="compositionally biased region" description="Pro residues" evidence="1">
    <location>
        <begin position="453"/>
        <end position="463"/>
    </location>
</feature>
<name>A0A0G4ETL4_VITBC</name>
<reference evidence="2 3" key="1">
    <citation type="submission" date="2014-11" db="EMBL/GenBank/DDBJ databases">
        <authorList>
            <person name="Zhu J."/>
            <person name="Qi W."/>
            <person name="Song R."/>
        </authorList>
    </citation>
    <scope>NUCLEOTIDE SEQUENCE [LARGE SCALE GENOMIC DNA]</scope>
</reference>
<sequence>MRPPSGGPGSAWETRSLRRSLEDIVNCVDEFSSQDLSELRERAPYLSLADARDAIAQMQRNGRRHQDVIRERDDALAELERHRPYESRCDELEGRVRELQTSLREAQEHASRQESLVEELRHSQDVTSREARARAESEQRAKEQSDHMRKELTQLRSKCCSLEAQMNLLQQEHDEAKSECAAKAEELVLEKELAEEHKQRYANLQKKLEQAPSADDRRTNDRIAELQDADRRLQEEIDRRKAEAKRYEEDRKRLTEAAKQEARAHEREMQRLREDLKQTQRQRQKDRSPSRGTRVVADQQPPHSARDRSRIAELEQENKRLQQELREARSLAGADTDAARPSHAAYAEERSRLKGSPSFPDPDRAPHSKGTDGHSGNKDTVRMEKERESLTNQVRSLKEDLDECRRRVDQEKRRNTQYQNTMQAYREGIKTLLGWKVDFERHNSSPGAATPSPRLPPPLPSPSASPVAPVPSRAIPPPQPQQYDDIGTFTLRSTTENRCTVFQMTLAKGHGSRRYALVRTDFDERGEGLEDADRIPPFMARLVLARGAR</sequence>
<feature type="compositionally biased region" description="Low complexity" evidence="1">
    <location>
        <begin position="464"/>
        <end position="473"/>
    </location>
</feature>
<feature type="region of interest" description="Disordered" evidence="1">
    <location>
        <begin position="207"/>
        <end position="398"/>
    </location>
</feature>
<accession>A0A0G4ETL4</accession>
<feature type="compositionally biased region" description="Basic and acidic residues" evidence="1">
    <location>
        <begin position="304"/>
        <end position="329"/>
    </location>
</feature>
<organism evidence="2 3">
    <name type="scientific">Vitrella brassicaformis (strain CCMP3155)</name>
    <dbReference type="NCBI Taxonomy" id="1169540"/>
    <lineage>
        <taxon>Eukaryota</taxon>
        <taxon>Sar</taxon>
        <taxon>Alveolata</taxon>
        <taxon>Colpodellida</taxon>
        <taxon>Vitrellaceae</taxon>
        <taxon>Vitrella</taxon>
    </lineage>
</organism>
<evidence type="ECO:0000313" key="3">
    <source>
        <dbReference type="Proteomes" id="UP000041254"/>
    </source>
</evidence>
<dbReference type="OMA" id="QNDEMAN"/>
<feature type="compositionally biased region" description="Basic and acidic residues" evidence="1">
    <location>
        <begin position="361"/>
        <end position="389"/>
    </location>
</feature>
<protein>
    <submittedName>
        <fullName evidence="2">Uncharacterized protein</fullName>
    </submittedName>
</protein>